<feature type="repeat" description="PPR" evidence="2">
    <location>
        <begin position="167"/>
        <end position="201"/>
    </location>
</feature>
<feature type="repeat" description="PPR" evidence="2">
    <location>
        <begin position="369"/>
        <end position="403"/>
    </location>
</feature>
<dbReference type="FunFam" id="1.25.40.10:FF:000090">
    <property type="entry name" value="Pentatricopeptide repeat-containing protein, chloroplastic"/>
    <property type="match status" value="1"/>
</dbReference>
<dbReference type="Pfam" id="PF13041">
    <property type="entry name" value="PPR_2"/>
    <property type="match status" value="4"/>
</dbReference>
<dbReference type="EMBL" id="NKXS01003215">
    <property type="protein sequence ID" value="PIN10467.1"/>
    <property type="molecule type" value="Genomic_DNA"/>
</dbReference>
<feature type="repeat" description="PPR" evidence="2">
    <location>
        <begin position="506"/>
        <end position="541"/>
    </location>
</feature>
<sequence length="649" mass="72655">MSFSRLIRLSAEKNSIFNGKAVHARIIVSGSDPDVRTNNHLLTMYAKLGRIDYAQKLFDRMLVRILVTWTALISAYSQMGCSEKALNCFRSMVLDNEISPNDYTYVAAISACAQIRALRSGKEIHGRIYRTEESVNSFVSNCLVNFYGKCGLLKLARLVFDTIPEVNTVSCVSLITSFRQCGEYEEALRVFLWSLRTGVQVNEFLYGSILGACAALGHLEVGMQVQCLAIKCGLRMDPFVVTSLVNFYAKCGALELAYRALREADKPNVTAWTALIGGYVPEGKAREAIDFFQEMLLSGIKPNEQTFASVLGAFGKEYDIQGGMQLHSLIIKMGFESFTFVSNALLDFYAKVNRLEESFKAFGEMEVHDTVSWNALIAGCVNSSRYEEAIQCIRDMSSERVEFDPYTYSSLLSICGDLPAAEWGKQAHCCIIKCQLDHSNVVVGSALVDMYAKCGRLNYAKKVFNILPRRNLVSWNSMISGYAQHGFGKEALEIYHVMTKNGIKPNDITFIGVLSSCVHVGALDEALQYFDSMIKEFGITPRSDHFACIVNLFSRKGQTREADDFIKSFHSDPGKVVWRCLLSGCVNNKDLELAIYAAEKILSIDPNDASVYVMLSNIYADLSMWNEASEVRKLMKEKMLRKEIGYSWT</sequence>
<dbReference type="InterPro" id="IPR046960">
    <property type="entry name" value="PPR_At4g14850-like_plant"/>
</dbReference>
<organism evidence="3 4">
    <name type="scientific">Handroanthus impetiginosus</name>
    <dbReference type="NCBI Taxonomy" id="429701"/>
    <lineage>
        <taxon>Eukaryota</taxon>
        <taxon>Viridiplantae</taxon>
        <taxon>Streptophyta</taxon>
        <taxon>Embryophyta</taxon>
        <taxon>Tracheophyta</taxon>
        <taxon>Spermatophyta</taxon>
        <taxon>Magnoliopsida</taxon>
        <taxon>eudicotyledons</taxon>
        <taxon>Gunneridae</taxon>
        <taxon>Pentapetalae</taxon>
        <taxon>asterids</taxon>
        <taxon>lamiids</taxon>
        <taxon>Lamiales</taxon>
        <taxon>Bignoniaceae</taxon>
        <taxon>Crescentiina</taxon>
        <taxon>Tabebuia alliance</taxon>
        <taxon>Handroanthus</taxon>
    </lineage>
</organism>
<keyword evidence="4" id="KW-1185">Reference proteome</keyword>
<evidence type="ECO:0008006" key="5">
    <source>
        <dbReference type="Google" id="ProtNLM"/>
    </source>
</evidence>
<dbReference type="OrthoDB" id="185373at2759"/>
<dbReference type="AlphaFoldDB" id="A0A2G9GYV2"/>
<accession>A0A2G9GYV2</accession>
<feature type="repeat" description="PPR" evidence="2">
    <location>
        <begin position="268"/>
        <end position="302"/>
    </location>
</feature>
<keyword evidence="1" id="KW-0677">Repeat</keyword>
<dbReference type="PANTHER" id="PTHR47926:SF452">
    <property type="entry name" value="PENTATRICOPEPTIDE REPEAT-CONTAINING PROTEIN"/>
    <property type="match status" value="1"/>
</dbReference>
<evidence type="ECO:0000256" key="1">
    <source>
        <dbReference type="ARBA" id="ARBA00022737"/>
    </source>
</evidence>
<comment type="caution">
    <text evidence="3">The sequence shown here is derived from an EMBL/GenBank/DDBJ whole genome shotgun (WGS) entry which is preliminary data.</text>
</comment>
<dbReference type="PROSITE" id="PS51375">
    <property type="entry name" value="PPR"/>
    <property type="match status" value="6"/>
</dbReference>
<dbReference type="NCBIfam" id="TIGR00756">
    <property type="entry name" value="PPR"/>
    <property type="match status" value="4"/>
</dbReference>
<evidence type="ECO:0000313" key="4">
    <source>
        <dbReference type="Proteomes" id="UP000231279"/>
    </source>
</evidence>
<dbReference type="FunFam" id="1.25.40.10:FF:000073">
    <property type="entry name" value="Pentatricopeptide repeat-containing protein chloroplastic"/>
    <property type="match status" value="1"/>
</dbReference>
<dbReference type="GO" id="GO:0009451">
    <property type="term" value="P:RNA modification"/>
    <property type="evidence" value="ECO:0007669"/>
    <property type="project" value="InterPro"/>
</dbReference>
<dbReference type="Pfam" id="PF20431">
    <property type="entry name" value="E_motif"/>
    <property type="match status" value="1"/>
</dbReference>
<evidence type="ECO:0000256" key="2">
    <source>
        <dbReference type="PROSITE-ProRule" id="PRU00708"/>
    </source>
</evidence>
<dbReference type="STRING" id="429701.A0A2G9GYV2"/>
<dbReference type="InterPro" id="IPR002885">
    <property type="entry name" value="PPR_rpt"/>
</dbReference>
<protein>
    <recommendedName>
        <fullName evidence="5">Pentacotripeptide-repeat region of PRORP domain-containing protein</fullName>
    </recommendedName>
</protein>
<dbReference type="InterPro" id="IPR011990">
    <property type="entry name" value="TPR-like_helical_dom_sf"/>
</dbReference>
<dbReference type="Pfam" id="PF01535">
    <property type="entry name" value="PPR"/>
    <property type="match status" value="3"/>
</dbReference>
<dbReference type="GO" id="GO:0003729">
    <property type="term" value="F:mRNA binding"/>
    <property type="evidence" value="ECO:0007669"/>
    <property type="project" value="UniProtKB-ARBA"/>
</dbReference>
<feature type="repeat" description="PPR" evidence="2">
    <location>
        <begin position="34"/>
        <end position="64"/>
    </location>
</feature>
<dbReference type="PANTHER" id="PTHR47926">
    <property type="entry name" value="PENTATRICOPEPTIDE REPEAT-CONTAINING PROTEIN"/>
    <property type="match status" value="1"/>
</dbReference>
<dbReference type="InterPro" id="IPR046848">
    <property type="entry name" value="E_motif"/>
</dbReference>
<name>A0A2G9GYV2_9LAMI</name>
<reference evidence="4" key="1">
    <citation type="journal article" date="2018" name="Gigascience">
        <title>Genome assembly of the Pink Ipe (Handroanthus impetiginosus, Bignoniaceae), a highly valued, ecologically keystone Neotropical timber forest tree.</title>
        <authorList>
            <person name="Silva-Junior O.B."/>
            <person name="Grattapaglia D."/>
            <person name="Novaes E."/>
            <person name="Collevatti R.G."/>
        </authorList>
    </citation>
    <scope>NUCLEOTIDE SEQUENCE [LARGE SCALE GENOMIC DNA]</scope>
    <source>
        <strain evidence="4">cv. UFG-1</strain>
    </source>
</reference>
<proteinExistence type="predicted"/>
<dbReference type="FunFam" id="1.25.40.10:FF:000344">
    <property type="entry name" value="Pentatricopeptide repeat-containing protein"/>
    <property type="match status" value="1"/>
</dbReference>
<dbReference type="FunFam" id="1.25.40.10:FF:000381">
    <property type="entry name" value="Pentatricopeptide repeat-containing protein"/>
    <property type="match status" value="1"/>
</dbReference>
<gene>
    <name evidence="3" type="ORF">CDL12_16941</name>
</gene>
<dbReference type="SUPFAM" id="SSF48452">
    <property type="entry name" value="TPR-like"/>
    <property type="match status" value="1"/>
</dbReference>
<dbReference type="Proteomes" id="UP000231279">
    <property type="component" value="Unassembled WGS sequence"/>
</dbReference>
<evidence type="ECO:0000313" key="3">
    <source>
        <dbReference type="EMBL" id="PIN10467.1"/>
    </source>
</evidence>
<dbReference type="Gene3D" id="1.25.40.10">
    <property type="entry name" value="Tetratricopeptide repeat domain"/>
    <property type="match status" value="5"/>
</dbReference>
<feature type="repeat" description="PPR" evidence="2">
    <location>
        <begin position="471"/>
        <end position="505"/>
    </location>
</feature>